<evidence type="ECO:0000313" key="4">
    <source>
        <dbReference type="Proteomes" id="UP000693942"/>
    </source>
</evidence>
<protein>
    <submittedName>
        <fullName evidence="3">Uncharacterized protein</fullName>
    </submittedName>
</protein>
<dbReference type="EMBL" id="JAELUR010000023">
    <property type="protein sequence ID" value="KAG7413222.1"/>
    <property type="molecule type" value="Genomic_DNA"/>
</dbReference>
<accession>A0A8J5P7E7</accession>
<reference evidence="3" key="1">
    <citation type="submission" date="2021-04" db="EMBL/GenBank/DDBJ databases">
        <title>First draft genome resource for Brassicaceae pathogens Fusarium oxysporum f. sp. raphani and Fusarium oxysporum f. sp. rapae.</title>
        <authorList>
            <person name="Asai S."/>
        </authorList>
    </citation>
    <scope>NUCLEOTIDE SEQUENCE</scope>
    <source>
        <strain evidence="3">Tf1262</strain>
    </source>
</reference>
<dbReference type="AlphaFoldDB" id="A0A8J5P7E7"/>
<proteinExistence type="predicted"/>
<feature type="compositionally biased region" description="Basic and acidic residues" evidence="1">
    <location>
        <begin position="74"/>
        <end position="89"/>
    </location>
</feature>
<sequence>MMESSPMVAFDTRATTSGPLQRPVMALHRVQAPYSTGPVNSLAAPHYQVPNPYQFGGYQAPPTPQHHSTLFKMECNDRRPFGHDEDHGRVPSYPRETKYTYSEQAPSPARSRSQASTIRSTGTNPVLSSKTITSNETLNSSDHINFETEVDELMKAIQRKADMQADAAQ</sequence>
<feature type="compositionally biased region" description="Polar residues" evidence="1">
    <location>
        <begin position="117"/>
        <end position="143"/>
    </location>
</feature>
<evidence type="ECO:0000313" key="2">
    <source>
        <dbReference type="EMBL" id="KAG7410360.1"/>
    </source>
</evidence>
<name>A0A8J5P7E7_FUSOX</name>
<feature type="compositionally biased region" description="Low complexity" evidence="1">
    <location>
        <begin position="104"/>
        <end position="116"/>
    </location>
</feature>
<evidence type="ECO:0000256" key="1">
    <source>
        <dbReference type="SAM" id="MobiDB-lite"/>
    </source>
</evidence>
<comment type="caution">
    <text evidence="3">The sequence shown here is derived from an EMBL/GenBank/DDBJ whole genome shotgun (WGS) entry which is preliminary data.</text>
</comment>
<organism evidence="3 4">
    <name type="scientific">Fusarium oxysporum f. sp. raphani</name>
    <dbReference type="NCBI Taxonomy" id="96318"/>
    <lineage>
        <taxon>Eukaryota</taxon>
        <taxon>Fungi</taxon>
        <taxon>Dikarya</taxon>
        <taxon>Ascomycota</taxon>
        <taxon>Pezizomycotina</taxon>
        <taxon>Sordariomycetes</taxon>
        <taxon>Hypocreomycetidae</taxon>
        <taxon>Hypocreales</taxon>
        <taxon>Nectriaceae</taxon>
        <taxon>Fusarium</taxon>
        <taxon>Fusarium oxysporum species complex</taxon>
    </lineage>
</organism>
<gene>
    <name evidence="3" type="ORF">Forpi1262_v017239</name>
    <name evidence="2" type="ORF">Forpi1262_v017570</name>
</gene>
<dbReference type="EMBL" id="JAELUR010000025">
    <property type="protein sequence ID" value="KAG7410360.1"/>
    <property type="molecule type" value="Genomic_DNA"/>
</dbReference>
<dbReference type="Proteomes" id="UP000693942">
    <property type="component" value="Unassembled WGS sequence"/>
</dbReference>
<evidence type="ECO:0000313" key="3">
    <source>
        <dbReference type="EMBL" id="KAG7413222.1"/>
    </source>
</evidence>
<feature type="region of interest" description="Disordered" evidence="1">
    <location>
        <begin position="59"/>
        <end position="144"/>
    </location>
</feature>